<keyword evidence="5" id="KW-0449">Lipoprotein</keyword>
<feature type="signal peptide" evidence="4">
    <location>
        <begin position="1"/>
        <end position="25"/>
    </location>
</feature>
<evidence type="ECO:0000256" key="2">
    <source>
        <dbReference type="ARBA" id="ARBA00022803"/>
    </source>
</evidence>
<dbReference type="EMBL" id="CYRX01000031">
    <property type="protein sequence ID" value="CUH60913.1"/>
    <property type="molecule type" value="Genomic_DNA"/>
</dbReference>
<name>A0A0P1FIJ7_9RHOB</name>
<dbReference type="InterPro" id="IPR051012">
    <property type="entry name" value="CellSynth/LPSAsmb/PSIAsmb"/>
</dbReference>
<keyword evidence="2 3" id="KW-0802">TPR repeat</keyword>
<organism evidence="5 6">
    <name type="scientific">Thalassobacter stenotrophicus</name>
    <dbReference type="NCBI Taxonomy" id="266809"/>
    <lineage>
        <taxon>Bacteria</taxon>
        <taxon>Pseudomonadati</taxon>
        <taxon>Pseudomonadota</taxon>
        <taxon>Alphaproteobacteria</taxon>
        <taxon>Rhodobacterales</taxon>
        <taxon>Roseobacteraceae</taxon>
        <taxon>Thalassobacter</taxon>
    </lineage>
</organism>
<protein>
    <submittedName>
        <fullName evidence="5">Putative PEP-CTERM system TPR-repeat lipoprotein</fullName>
    </submittedName>
</protein>
<evidence type="ECO:0000256" key="3">
    <source>
        <dbReference type="PROSITE-ProRule" id="PRU00339"/>
    </source>
</evidence>
<evidence type="ECO:0000256" key="4">
    <source>
        <dbReference type="SAM" id="SignalP"/>
    </source>
</evidence>
<proteinExistence type="predicted"/>
<gene>
    <name evidence="5" type="ORF">THS5294_02210</name>
</gene>
<dbReference type="PANTHER" id="PTHR45586:SF1">
    <property type="entry name" value="LIPOPOLYSACCHARIDE ASSEMBLY PROTEIN B"/>
    <property type="match status" value="1"/>
</dbReference>
<dbReference type="InterPro" id="IPR019734">
    <property type="entry name" value="TPR_rpt"/>
</dbReference>
<feature type="repeat" description="TPR" evidence="3">
    <location>
        <begin position="189"/>
        <end position="222"/>
    </location>
</feature>
<keyword evidence="1" id="KW-0677">Repeat</keyword>
<keyword evidence="4" id="KW-0732">Signal</keyword>
<evidence type="ECO:0000313" key="6">
    <source>
        <dbReference type="Proteomes" id="UP000051298"/>
    </source>
</evidence>
<dbReference type="Proteomes" id="UP000051298">
    <property type="component" value="Unassembled WGS sequence"/>
</dbReference>
<dbReference type="RefSeq" id="WP_158508596.1">
    <property type="nucleotide sequence ID" value="NZ_CYRX01000031.1"/>
</dbReference>
<dbReference type="eggNOG" id="COG0457">
    <property type="taxonomic scope" value="Bacteria"/>
</dbReference>
<sequence length="674" mass="71065">MPRRAALRFVISTFLLSSAWQPATAGIVDPLMWKNAQPFDGATQGPAFQTRLNSDILAERLRSRADLGGIEARATELLQLNPADGMARVLLAILRAVQSDVEAARALLEPDAVGDARLPEVELLIARALIAREEGTLERALMAARRAVALDGSHPYAHNVLATVVYRRDGPAAALTHMERAAELAPDGATYWANFGATLAEAGFLDRAQSALTRAVEINPVACDVLLGLGRLDMLRVQPVDAAQSFSKCLAVQPDNADAARGLAVALIEARDFENTRAVLDRYAGLIPDAAMLRVEAALRAGNADAAQAGILKMEEGTSRYLARGRLALMQSDAEAALSAFERIAETPAGRLGVAAATLALGGDAPEGLVEEGAEQALFAAYGHLANGAPEQALAALNMASYAVPGFAIDGLSEADLATIAPETARAMAGPLFLRLSLTGGAAPQLRQIAEANPNDVLAAFFAAESAARVGAPSIDLLDSAARIAPDFVVVQVMRGNHFFAQREARDAFEAYGAAAKIRKDPDVLVRLGLLGETLGEDAAAEAAYRAFLSVQPDSYIALNQLAWFLAVRADDLSEAKDLAQKALAFQPGNAAILDTLGWIALREGDVELALERLEAAALAADGGAPEIELNLVEALIVAGQMDRARAQLAPIVMRVKDTPLQQRADALTSRVTP</sequence>
<dbReference type="STRING" id="266809.PM03_10400"/>
<dbReference type="PANTHER" id="PTHR45586">
    <property type="entry name" value="TPR REPEAT-CONTAINING PROTEIN PA4667"/>
    <property type="match status" value="1"/>
</dbReference>
<dbReference type="SMART" id="SM00028">
    <property type="entry name" value="TPR"/>
    <property type="match status" value="6"/>
</dbReference>
<accession>A0A0P1FIJ7</accession>
<dbReference type="Pfam" id="PF14559">
    <property type="entry name" value="TPR_19"/>
    <property type="match status" value="1"/>
</dbReference>
<evidence type="ECO:0000313" key="5">
    <source>
        <dbReference type="EMBL" id="CUH60913.1"/>
    </source>
</evidence>
<dbReference type="InterPro" id="IPR011990">
    <property type="entry name" value="TPR-like_helical_dom_sf"/>
</dbReference>
<reference evidence="5 6" key="1">
    <citation type="submission" date="2015-09" db="EMBL/GenBank/DDBJ databases">
        <authorList>
            <consortium name="Swine Surveillance"/>
        </authorList>
    </citation>
    <scope>NUCLEOTIDE SEQUENCE [LARGE SCALE GENOMIC DNA]</scope>
    <source>
        <strain evidence="5 6">CECT 5294</strain>
    </source>
</reference>
<dbReference type="Gene3D" id="1.25.40.10">
    <property type="entry name" value="Tetratricopeptide repeat domain"/>
    <property type="match status" value="3"/>
</dbReference>
<dbReference type="AlphaFoldDB" id="A0A0P1FIJ7"/>
<feature type="chain" id="PRO_5006062621" evidence="4">
    <location>
        <begin position="26"/>
        <end position="674"/>
    </location>
</feature>
<dbReference type="SUPFAM" id="SSF48452">
    <property type="entry name" value="TPR-like"/>
    <property type="match status" value="2"/>
</dbReference>
<evidence type="ECO:0000256" key="1">
    <source>
        <dbReference type="ARBA" id="ARBA00022737"/>
    </source>
</evidence>
<dbReference type="PROSITE" id="PS50005">
    <property type="entry name" value="TPR"/>
    <property type="match status" value="1"/>
</dbReference>
<dbReference type="Pfam" id="PF13432">
    <property type="entry name" value="TPR_16"/>
    <property type="match status" value="1"/>
</dbReference>